<evidence type="ECO:0000313" key="3">
    <source>
        <dbReference type="Proteomes" id="UP001396334"/>
    </source>
</evidence>
<feature type="region of interest" description="Disordered" evidence="1">
    <location>
        <begin position="44"/>
        <end position="85"/>
    </location>
</feature>
<protein>
    <submittedName>
        <fullName evidence="2">Uncharacterized protein</fullName>
    </submittedName>
</protein>
<keyword evidence="3" id="KW-1185">Reference proteome</keyword>
<gene>
    <name evidence="2" type="ORF">V6N11_027434</name>
</gene>
<evidence type="ECO:0000313" key="2">
    <source>
        <dbReference type="EMBL" id="KAK8987691.1"/>
    </source>
</evidence>
<sequence length="85" mass="8931">MKLSIPCCHALYNCLSLSLLPPITISDKAETSGNHVGAQEFTSKAAVEVQKQEKEQPFAEEGKEVEEADSEQGGCGSGGSFQGDG</sequence>
<evidence type="ECO:0000256" key="1">
    <source>
        <dbReference type="SAM" id="MobiDB-lite"/>
    </source>
</evidence>
<accession>A0ABR2PHF0</accession>
<feature type="compositionally biased region" description="Basic and acidic residues" evidence="1">
    <location>
        <begin position="50"/>
        <end position="62"/>
    </location>
</feature>
<feature type="compositionally biased region" description="Gly residues" evidence="1">
    <location>
        <begin position="73"/>
        <end position="85"/>
    </location>
</feature>
<dbReference type="EMBL" id="JBBPBN010000060">
    <property type="protein sequence ID" value="KAK8987691.1"/>
    <property type="molecule type" value="Genomic_DNA"/>
</dbReference>
<proteinExistence type="predicted"/>
<organism evidence="2 3">
    <name type="scientific">Hibiscus sabdariffa</name>
    <name type="common">roselle</name>
    <dbReference type="NCBI Taxonomy" id="183260"/>
    <lineage>
        <taxon>Eukaryota</taxon>
        <taxon>Viridiplantae</taxon>
        <taxon>Streptophyta</taxon>
        <taxon>Embryophyta</taxon>
        <taxon>Tracheophyta</taxon>
        <taxon>Spermatophyta</taxon>
        <taxon>Magnoliopsida</taxon>
        <taxon>eudicotyledons</taxon>
        <taxon>Gunneridae</taxon>
        <taxon>Pentapetalae</taxon>
        <taxon>rosids</taxon>
        <taxon>malvids</taxon>
        <taxon>Malvales</taxon>
        <taxon>Malvaceae</taxon>
        <taxon>Malvoideae</taxon>
        <taxon>Hibiscus</taxon>
    </lineage>
</organism>
<dbReference type="Proteomes" id="UP001396334">
    <property type="component" value="Unassembled WGS sequence"/>
</dbReference>
<comment type="caution">
    <text evidence="2">The sequence shown here is derived from an EMBL/GenBank/DDBJ whole genome shotgun (WGS) entry which is preliminary data.</text>
</comment>
<reference evidence="2 3" key="1">
    <citation type="journal article" date="2024" name="G3 (Bethesda)">
        <title>Genome assembly of Hibiscus sabdariffa L. provides insights into metabolisms of medicinal natural products.</title>
        <authorList>
            <person name="Kim T."/>
        </authorList>
    </citation>
    <scope>NUCLEOTIDE SEQUENCE [LARGE SCALE GENOMIC DNA]</scope>
    <source>
        <strain evidence="2">TK-2024</strain>
        <tissue evidence="2">Old leaves</tissue>
    </source>
</reference>
<name>A0ABR2PHF0_9ROSI</name>